<keyword evidence="1" id="KW-0472">Membrane</keyword>
<dbReference type="EMBL" id="WWNR01000007">
    <property type="protein sequence ID" value="MZQ89845.1"/>
    <property type="molecule type" value="Genomic_DNA"/>
</dbReference>
<dbReference type="RefSeq" id="WP_161346841.1">
    <property type="nucleotide sequence ID" value="NZ_BMGW01000007.1"/>
</dbReference>
<gene>
    <name evidence="2" type="ORF">GS660_12155</name>
</gene>
<name>A0A6L8VHQ3_9RHOB</name>
<sequence>MTETNSSAPRRIYACRRCGYMLRYNAPRCGDCYTKAPIYNHSTFWWTLLVGAMLALLVAVVTTAI</sequence>
<reference evidence="2 3" key="1">
    <citation type="submission" date="2020-01" db="EMBL/GenBank/DDBJ databases">
        <title>Frigidibacter albus SP32T (=CGMCC 1.13995T).</title>
        <authorList>
            <person name="Liao X."/>
        </authorList>
    </citation>
    <scope>NUCLEOTIDE SEQUENCE [LARGE SCALE GENOMIC DNA]</scope>
    <source>
        <strain evidence="2 3">SP32</strain>
    </source>
</reference>
<evidence type="ECO:0000256" key="1">
    <source>
        <dbReference type="SAM" id="Phobius"/>
    </source>
</evidence>
<keyword evidence="1" id="KW-0812">Transmembrane</keyword>
<evidence type="ECO:0000313" key="2">
    <source>
        <dbReference type="EMBL" id="MZQ89845.1"/>
    </source>
</evidence>
<dbReference type="Proteomes" id="UP000477083">
    <property type="component" value="Unassembled WGS sequence"/>
</dbReference>
<feature type="transmembrane region" description="Helical" evidence="1">
    <location>
        <begin position="44"/>
        <end position="64"/>
    </location>
</feature>
<keyword evidence="1" id="KW-1133">Transmembrane helix</keyword>
<accession>A0A6L8VHQ3</accession>
<keyword evidence="3" id="KW-1185">Reference proteome</keyword>
<evidence type="ECO:0000313" key="3">
    <source>
        <dbReference type="Proteomes" id="UP000477083"/>
    </source>
</evidence>
<protein>
    <submittedName>
        <fullName evidence="2">Uncharacterized protein</fullName>
    </submittedName>
</protein>
<proteinExistence type="predicted"/>
<comment type="caution">
    <text evidence="2">The sequence shown here is derived from an EMBL/GenBank/DDBJ whole genome shotgun (WGS) entry which is preliminary data.</text>
</comment>
<dbReference type="AlphaFoldDB" id="A0A6L8VHQ3"/>
<organism evidence="2 3">
    <name type="scientific">Frigidibacter albus</name>
    <dbReference type="NCBI Taxonomy" id="1465486"/>
    <lineage>
        <taxon>Bacteria</taxon>
        <taxon>Pseudomonadati</taxon>
        <taxon>Pseudomonadota</taxon>
        <taxon>Alphaproteobacteria</taxon>
        <taxon>Rhodobacterales</taxon>
        <taxon>Paracoccaceae</taxon>
        <taxon>Frigidibacter</taxon>
    </lineage>
</organism>
<dbReference type="OrthoDB" id="7876922at2"/>